<sequence>GLSREVREKLSRARPETLGMASRISGITPAALSVLRIYLKKHGKE</sequence>
<comment type="caution">
    <text evidence="7">The sequence shown here is derived from an EMBL/GenBank/DDBJ whole genome shotgun (WGS) entry which is preliminary data.</text>
</comment>
<dbReference type="EMBL" id="DRND01000186">
    <property type="protein sequence ID" value="HFC46679.1"/>
    <property type="molecule type" value="Genomic_DNA"/>
</dbReference>
<dbReference type="Proteomes" id="UP000885797">
    <property type="component" value="Unassembled WGS sequence"/>
</dbReference>
<name>A0A7V2WSI7_9BACT</name>
<dbReference type="Pfam" id="PF13932">
    <property type="entry name" value="SAM_GIDA_C"/>
    <property type="match status" value="1"/>
</dbReference>
<gene>
    <name evidence="7" type="ORF">ENJ63_02225</name>
</gene>
<evidence type="ECO:0000256" key="5">
    <source>
        <dbReference type="ARBA" id="ARBA00022827"/>
    </source>
</evidence>
<dbReference type="SMART" id="SM01228">
    <property type="entry name" value="GIDA_assoc_3"/>
    <property type="match status" value="1"/>
</dbReference>
<dbReference type="InterPro" id="IPR044920">
    <property type="entry name" value="MnmG_C_subdom_sf"/>
</dbReference>
<accession>A0A7V2WSI7</accession>
<comment type="cofactor">
    <cofactor evidence="1">
        <name>FAD</name>
        <dbReference type="ChEBI" id="CHEBI:57692"/>
    </cofactor>
</comment>
<proteinExistence type="inferred from homology"/>
<evidence type="ECO:0000313" key="7">
    <source>
        <dbReference type="EMBL" id="HFC46679.1"/>
    </source>
</evidence>
<feature type="non-terminal residue" evidence="7">
    <location>
        <position position="1"/>
    </location>
</feature>
<dbReference type="InterPro" id="IPR047001">
    <property type="entry name" value="MnmG_C_subdom"/>
</dbReference>
<evidence type="ECO:0000256" key="4">
    <source>
        <dbReference type="ARBA" id="ARBA00022694"/>
    </source>
</evidence>
<evidence type="ECO:0000259" key="6">
    <source>
        <dbReference type="SMART" id="SM01228"/>
    </source>
</evidence>
<keyword evidence="5" id="KW-0274">FAD</keyword>
<reference evidence="7" key="1">
    <citation type="journal article" date="2020" name="mSystems">
        <title>Genome- and Community-Level Interaction Insights into Carbon Utilization and Element Cycling Functions of Hydrothermarchaeota in Hydrothermal Sediment.</title>
        <authorList>
            <person name="Zhou Z."/>
            <person name="Liu Y."/>
            <person name="Xu W."/>
            <person name="Pan J."/>
            <person name="Luo Z.H."/>
            <person name="Li M."/>
        </authorList>
    </citation>
    <scope>NUCLEOTIDE SEQUENCE [LARGE SCALE GENOMIC DNA]</scope>
    <source>
        <strain evidence="7">HyVt-503</strain>
    </source>
</reference>
<dbReference type="FunFam" id="1.10.150.570:FF:000001">
    <property type="entry name" value="tRNA uridine 5-carboxymethylaminomethyl modification enzyme MnmG"/>
    <property type="match status" value="1"/>
</dbReference>
<dbReference type="GO" id="GO:0002098">
    <property type="term" value="P:tRNA wobble uridine modification"/>
    <property type="evidence" value="ECO:0007669"/>
    <property type="project" value="UniProtKB-ARBA"/>
</dbReference>
<keyword evidence="3" id="KW-0285">Flavoprotein</keyword>
<protein>
    <recommendedName>
        <fullName evidence="6">tRNA uridine 5-carboxymethylaminomethyl modification enzyme C-terminal subdomain domain-containing protein</fullName>
    </recommendedName>
</protein>
<keyword evidence="4" id="KW-0819">tRNA processing</keyword>
<evidence type="ECO:0000256" key="2">
    <source>
        <dbReference type="ARBA" id="ARBA00007653"/>
    </source>
</evidence>
<dbReference type="Gene3D" id="1.10.150.570">
    <property type="entry name" value="GidA associated domain, C-terminal subdomain"/>
    <property type="match status" value="1"/>
</dbReference>
<organism evidence="7">
    <name type="scientific">Dissulfuribacter thermophilus</name>
    <dbReference type="NCBI Taxonomy" id="1156395"/>
    <lineage>
        <taxon>Bacteria</taxon>
        <taxon>Pseudomonadati</taxon>
        <taxon>Thermodesulfobacteriota</taxon>
        <taxon>Dissulfuribacteria</taxon>
        <taxon>Dissulfuribacterales</taxon>
        <taxon>Dissulfuribacteraceae</taxon>
        <taxon>Dissulfuribacter</taxon>
    </lineage>
</organism>
<evidence type="ECO:0000256" key="1">
    <source>
        <dbReference type="ARBA" id="ARBA00001974"/>
    </source>
</evidence>
<evidence type="ECO:0000256" key="3">
    <source>
        <dbReference type="ARBA" id="ARBA00022630"/>
    </source>
</evidence>
<feature type="domain" description="tRNA uridine 5-carboxymethylaminomethyl modification enzyme C-terminal subdomain" evidence="6">
    <location>
        <begin position="1"/>
        <end position="37"/>
    </location>
</feature>
<comment type="similarity">
    <text evidence="2">Belongs to the MnmG family.</text>
</comment>
<dbReference type="AlphaFoldDB" id="A0A7V2WSI7"/>
<dbReference type="InterPro" id="IPR026904">
    <property type="entry name" value="MnmG_C"/>
</dbReference>